<proteinExistence type="predicted"/>
<feature type="compositionally biased region" description="Basic and acidic residues" evidence="1">
    <location>
        <begin position="1"/>
        <end position="20"/>
    </location>
</feature>
<dbReference type="Pfam" id="PF01048">
    <property type="entry name" value="PNP_UDP_1"/>
    <property type="match status" value="1"/>
</dbReference>
<keyword evidence="4" id="KW-1185">Reference proteome</keyword>
<dbReference type="EMBL" id="JBJQOH010000007">
    <property type="protein sequence ID" value="KAL3681287.1"/>
    <property type="molecule type" value="Genomic_DNA"/>
</dbReference>
<feature type="region of interest" description="Disordered" evidence="1">
    <location>
        <begin position="1"/>
        <end position="24"/>
    </location>
</feature>
<accession>A0ABD3GPY9</accession>
<dbReference type="PANTHER" id="PTHR21234:SF42">
    <property type="entry name" value="PHOSPHORYLASE SUPERFAMILY PROTEIN"/>
    <property type="match status" value="1"/>
</dbReference>
<dbReference type="CDD" id="cd09008">
    <property type="entry name" value="MTAN"/>
    <property type="match status" value="1"/>
</dbReference>
<comment type="caution">
    <text evidence="3">The sequence shown here is derived from an EMBL/GenBank/DDBJ whole genome shotgun (WGS) entry which is preliminary data.</text>
</comment>
<dbReference type="Gene3D" id="3.40.50.1580">
    <property type="entry name" value="Nucleoside phosphorylase domain"/>
    <property type="match status" value="1"/>
</dbReference>
<feature type="domain" description="Nucleoside phosphorylase" evidence="2">
    <location>
        <begin position="87"/>
        <end position="386"/>
    </location>
</feature>
<evidence type="ECO:0000259" key="2">
    <source>
        <dbReference type="Pfam" id="PF01048"/>
    </source>
</evidence>
<dbReference type="Proteomes" id="UP001633002">
    <property type="component" value="Unassembled WGS sequence"/>
</dbReference>
<dbReference type="SUPFAM" id="SSF53167">
    <property type="entry name" value="Purine and uridine phosphorylases"/>
    <property type="match status" value="1"/>
</dbReference>
<sequence>MNPCTHSERIGSLREAEGSKARRQAKIDSMNRALSMLTGHRPGIVRLQVWMLLVVTVSLALGTVECLPANKTAYKLLPEINANGPYLGFIIPNPYELQPFIAPDVFTPNVHTPYVDLAGRRFYIGTIEGQKTIAVMCGLGMLNAGITTQQLFDFFDISGILHYGIAGGADDNLHVGDVSIASSWVHTGLWVWQRAGNDENDELPLESDGDYTRKYGALNFKTYNIQTKRPGDRVDHNLLNRVWLQPEEVFAVTGVPEVRDHLFYVPVTKRYLEVAKPLENLELQYCVNQTCLDPKPKVVIGLRGAAASVFVDNAAFRNFLHDKYKVSTLDMESSAIALVSVTNNIPYLIIRALSDSAGGNADPNQISTFGALAADNAVLVVRTFVKLLAQS</sequence>
<evidence type="ECO:0000313" key="3">
    <source>
        <dbReference type="EMBL" id="KAL3681287.1"/>
    </source>
</evidence>
<dbReference type="InterPro" id="IPR035994">
    <property type="entry name" value="Nucleoside_phosphorylase_sf"/>
</dbReference>
<dbReference type="PANTHER" id="PTHR21234">
    <property type="entry name" value="PURINE NUCLEOSIDE PHOSPHORYLASE"/>
    <property type="match status" value="1"/>
</dbReference>
<gene>
    <name evidence="3" type="ORF">R1sor_024243</name>
</gene>
<dbReference type="AlphaFoldDB" id="A0ABD3GPY9"/>
<evidence type="ECO:0000313" key="4">
    <source>
        <dbReference type="Proteomes" id="UP001633002"/>
    </source>
</evidence>
<reference evidence="3 4" key="1">
    <citation type="submission" date="2024-09" db="EMBL/GenBank/DDBJ databases">
        <title>Chromosome-scale assembly of Riccia sorocarpa.</title>
        <authorList>
            <person name="Paukszto L."/>
        </authorList>
    </citation>
    <scope>NUCLEOTIDE SEQUENCE [LARGE SCALE GENOMIC DNA]</scope>
    <source>
        <strain evidence="3">LP-2024</strain>
        <tissue evidence="3">Aerial parts of the thallus</tissue>
    </source>
</reference>
<protein>
    <recommendedName>
        <fullName evidence="2">Nucleoside phosphorylase domain-containing protein</fullName>
    </recommendedName>
</protein>
<dbReference type="InterPro" id="IPR000845">
    <property type="entry name" value="Nucleoside_phosphorylase_d"/>
</dbReference>
<organism evidence="3 4">
    <name type="scientific">Riccia sorocarpa</name>
    <dbReference type="NCBI Taxonomy" id="122646"/>
    <lineage>
        <taxon>Eukaryota</taxon>
        <taxon>Viridiplantae</taxon>
        <taxon>Streptophyta</taxon>
        <taxon>Embryophyta</taxon>
        <taxon>Marchantiophyta</taxon>
        <taxon>Marchantiopsida</taxon>
        <taxon>Marchantiidae</taxon>
        <taxon>Marchantiales</taxon>
        <taxon>Ricciaceae</taxon>
        <taxon>Riccia</taxon>
    </lineage>
</organism>
<evidence type="ECO:0000256" key="1">
    <source>
        <dbReference type="SAM" id="MobiDB-lite"/>
    </source>
</evidence>
<name>A0ABD3GPY9_9MARC</name>